<dbReference type="Proteomes" id="UP000799437">
    <property type="component" value="Unassembled WGS sequence"/>
</dbReference>
<dbReference type="GO" id="GO:0006808">
    <property type="term" value="P:regulation of nitrogen utilization"/>
    <property type="evidence" value="ECO:0007669"/>
    <property type="project" value="TreeGrafter"/>
</dbReference>
<protein>
    <submittedName>
        <fullName evidence="4">DUF1752-domain-containing protein</fullName>
    </submittedName>
</protein>
<evidence type="ECO:0000259" key="2">
    <source>
        <dbReference type="Pfam" id="PF08550"/>
    </source>
</evidence>
<dbReference type="InterPro" id="IPR021711">
    <property type="entry name" value="DUF3295"/>
</dbReference>
<dbReference type="GeneID" id="54481486"/>
<dbReference type="AlphaFoldDB" id="A0A6A6WBW4"/>
<dbReference type="GO" id="GO:0005737">
    <property type="term" value="C:cytoplasm"/>
    <property type="evidence" value="ECO:0007669"/>
    <property type="project" value="TreeGrafter"/>
</dbReference>
<evidence type="ECO:0000256" key="1">
    <source>
        <dbReference type="SAM" id="MobiDB-lite"/>
    </source>
</evidence>
<organism evidence="4 5">
    <name type="scientific">Pseudovirgaria hyperparasitica</name>
    <dbReference type="NCBI Taxonomy" id="470096"/>
    <lineage>
        <taxon>Eukaryota</taxon>
        <taxon>Fungi</taxon>
        <taxon>Dikarya</taxon>
        <taxon>Ascomycota</taxon>
        <taxon>Pezizomycotina</taxon>
        <taxon>Dothideomycetes</taxon>
        <taxon>Dothideomycetes incertae sedis</taxon>
        <taxon>Acrospermales</taxon>
        <taxon>Acrospermaceae</taxon>
        <taxon>Pseudovirgaria</taxon>
    </lineage>
</organism>
<feature type="domain" description="DUF3295" evidence="3">
    <location>
        <begin position="86"/>
        <end position="572"/>
    </location>
</feature>
<dbReference type="PANTHER" id="PTHR28014">
    <property type="entry name" value="NEGATIVE REGULATOR OF RAS-CAMP PATHWAY"/>
    <property type="match status" value="1"/>
</dbReference>
<sequence length="572" mass="63521">MPFASTNPIVRVEPDSMRTIDTSNVENLFGLWSVFSKCAGTMEDGKRLENMSWRLWNRETFCCAPDLSRPRRIPLPRQDTADSFGLPELSSSVDSQSSVNDQLATCPTRCARPELDRVTTSKGRSCRREKHITPGDLQELVISIKEQQDLEPLAPLPLSLQPDTRPQSRREDITPRPSSPPLHTIPESSSSTVATVCDSELDNMSPPVGSDVSTSTDLSSHSVVRGFSLGCASSSLRSKTQLAPPPSILKNSPQKVELRRMESKAALAEQSKKKGAMFQLGTSSDEDATSSVETSHMNHSSFAEGFRRPAPTRKRASFKIGADIATTQSEEDEEEEEEEEEEEDNDEIDSDAIDTDDDPSESAIDDDDDDWLDEEDESGPSSVNPSELFQRVDSRPNLTSRRSLITSALHEGDRVRALQNDASRSSPAIRRSRTSSPNGPSIAASPKENTTPHHPLEQRGMLIPSKPIIMTTSNTHPPALSPRTTRRNMLSTELTESLRKHLLWERQQKNATSNAALKRRHTSTDMKNLKQYPGQGEVKVTPLAPIRENAKTTNSWNAYFDHGLQEYHIKGW</sequence>
<evidence type="ECO:0000313" key="5">
    <source>
        <dbReference type="Proteomes" id="UP000799437"/>
    </source>
</evidence>
<name>A0A6A6WBW4_9PEZI</name>
<feature type="region of interest" description="Disordered" evidence="1">
    <location>
        <begin position="261"/>
        <end position="396"/>
    </location>
</feature>
<dbReference type="Pfam" id="PF08550">
    <property type="entry name" value="GATA_AreA"/>
    <property type="match status" value="1"/>
</dbReference>
<feature type="region of interest" description="Disordered" evidence="1">
    <location>
        <begin position="153"/>
        <end position="193"/>
    </location>
</feature>
<feature type="domain" description="Nitrogen regulatory protein areA GATA-like" evidence="2">
    <location>
        <begin position="31"/>
        <end position="58"/>
    </location>
</feature>
<dbReference type="EMBL" id="ML996568">
    <property type="protein sequence ID" value="KAF2760322.1"/>
    <property type="molecule type" value="Genomic_DNA"/>
</dbReference>
<dbReference type="InterPro" id="IPR013860">
    <property type="entry name" value="AreA_GATA"/>
</dbReference>
<dbReference type="RefSeq" id="XP_033602773.1">
    <property type="nucleotide sequence ID" value="XM_033740432.1"/>
</dbReference>
<keyword evidence="5" id="KW-1185">Reference proteome</keyword>
<feature type="compositionally biased region" description="Polar residues" evidence="1">
    <location>
        <begin position="289"/>
        <end position="301"/>
    </location>
</feature>
<reference evidence="4" key="1">
    <citation type="journal article" date="2020" name="Stud. Mycol.">
        <title>101 Dothideomycetes genomes: a test case for predicting lifestyles and emergence of pathogens.</title>
        <authorList>
            <person name="Haridas S."/>
            <person name="Albert R."/>
            <person name="Binder M."/>
            <person name="Bloem J."/>
            <person name="Labutti K."/>
            <person name="Salamov A."/>
            <person name="Andreopoulos B."/>
            <person name="Baker S."/>
            <person name="Barry K."/>
            <person name="Bills G."/>
            <person name="Bluhm B."/>
            <person name="Cannon C."/>
            <person name="Castanera R."/>
            <person name="Culley D."/>
            <person name="Daum C."/>
            <person name="Ezra D."/>
            <person name="Gonzalez J."/>
            <person name="Henrissat B."/>
            <person name="Kuo A."/>
            <person name="Liang C."/>
            <person name="Lipzen A."/>
            <person name="Lutzoni F."/>
            <person name="Magnuson J."/>
            <person name="Mondo S."/>
            <person name="Nolan M."/>
            <person name="Ohm R."/>
            <person name="Pangilinan J."/>
            <person name="Park H.-J."/>
            <person name="Ramirez L."/>
            <person name="Alfaro M."/>
            <person name="Sun H."/>
            <person name="Tritt A."/>
            <person name="Yoshinaga Y."/>
            <person name="Zwiers L.-H."/>
            <person name="Turgeon B."/>
            <person name="Goodwin S."/>
            <person name="Spatafora J."/>
            <person name="Crous P."/>
            <person name="Grigoriev I."/>
        </authorList>
    </citation>
    <scope>NUCLEOTIDE SEQUENCE</scope>
    <source>
        <strain evidence="4">CBS 121739</strain>
    </source>
</reference>
<proteinExistence type="predicted"/>
<accession>A0A6A6WBW4</accession>
<evidence type="ECO:0000313" key="4">
    <source>
        <dbReference type="EMBL" id="KAF2760322.1"/>
    </source>
</evidence>
<evidence type="ECO:0000259" key="3">
    <source>
        <dbReference type="Pfam" id="PF11702"/>
    </source>
</evidence>
<feature type="region of interest" description="Disordered" evidence="1">
    <location>
        <begin position="410"/>
        <end position="458"/>
    </location>
</feature>
<dbReference type="GO" id="GO:0000122">
    <property type="term" value="P:negative regulation of transcription by RNA polymerase II"/>
    <property type="evidence" value="ECO:0007669"/>
    <property type="project" value="TreeGrafter"/>
</dbReference>
<dbReference type="InterPro" id="IPR053043">
    <property type="entry name" value="Ras-cAMP_regulatory"/>
</dbReference>
<gene>
    <name evidence="4" type="ORF">EJ05DRAFT_279607</name>
</gene>
<feature type="region of interest" description="Disordered" evidence="1">
    <location>
        <begin position="237"/>
        <end position="256"/>
    </location>
</feature>
<dbReference type="GO" id="GO:0031930">
    <property type="term" value="P:mitochondria-nucleus signaling pathway"/>
    <property type="evidence" value="ECO:0007669"/>
    <property type="project" value="TreeGrafter"/>
</dbReference>
<dbReference type="OrthoDB" id="5054775at2759"/>
<dbReference type="PANTHER" id="PTHR28014:SF1">
    <property type="entry name" value="NEGATIVE REGULATOR OF RAS-CAMP PATHWAY"/>
    <property type="match status" value="1"/>
</dbReference>
<feature type="compositionally biased region" description="Acidic residues" evidence="1">
    <location>
        <begin position="329"/>
        <end position="378"/>
    </location>
</feature>
<dbReference type="Pfam" id="PF11702">
    <property type="entry name" value="DUF3295"/>
    <property type="match status" value="1"/>
</dbReference>
<feature type="compositionally biased region" description="Low complexity" evidence="1">
    <location>
        <begin position="422"/>
        <end position="437"/>
    </location>
</feature>